<organism evidence="23 24">
    <name type="scientific">Rubroshorea leprosula</name>
    <dbReference type="NCBI Taxonomy" id="152421"/>
    <lineage>
        <taxon>Eukaryota</taxon>
        <taxon>Viridiplantae</taxon>
        <taxon>Streptophyta</taxon>
        <taxon>Embryophyta</taxon>
        <taxon>Tracheophyta</taxon>
        <taxon>Spermatophyta</taxon>
        <taxon>Magnoliopsida</taxon>
        <taxon>eudicotyledons</taxon>
        <taxon>Gunneridae</taxon>
        <taxon>Pentapetalae</taxon>
        <taxon>rosids</taxon>
        <taxon>malvids</taxon>
        <taxon>Malvales</taxon>
        <taxon>Dipterocarpaceae</taxon>
        <taxon>Rubroshorea</taxon>
    </lineage>
</organism>
<evidence type="ECO:0000256" key="7">
    <source>
        <dbReference type="ARBA" id="ARBA00022737"/>
    </source>
</evidence>
<dbReference type="PANTHER" id="PTHR27002">
    <property type="entry name" value="RECEPTOR-LIKE SERINE/THREONINE-PROTEIN KINASE SD1-8"/>
    <property type="match status" value="1"/>
</dbReference>
<dbReference type="GO" id="GO:0004674">
    <property type="term" value="F:protein serine/threonine kinase activity"/>
    <property type="evidence" value="ECO:0007669"/>
    <property type="project" value="UniProtKB-KW"/>
</dbReference>
<feature type="signal peptide" evidence="20">
    <location>
        <begin position="1"/>
        <end position="22"/>
    </location>
</feature>
<gene>
    <name evidence="23" type="ORF">SLEP1_g29521</name>
</gene>
<evidence type="ECO:0000256" key="20">
    <source>
        <dbReference type="SAM" id="SignalP"/>
    </source>
</evidence>
<reference evidence="23 24" key="1">
    <citation type="journal article" date="2021" name="Commun. Biol.">
        <title>The genome of Shorea leprosula (Dipterocarpaceae) highlights the ecological relevance of drought in aseasonal tropical rainforests.</title>
        <authorList>
            <person name="Ng K.K.S."/>
            <person name="Kobayashi M.J."/>
            <person name="Fawcett J.A."/>
            <person name="Hatakeyama M."/>
            <person name="Paape T."/>
            <person name="Ng C.H."/>
            <person name="Ang C.C."/>
            <person name="Tnah L.H."/>
            <person name="Lee C.T."/>
            <person name="Nishiyama T."/>
            <person name="Sese J."/>
            <person name="O'Brien M.J."/>
            <person name="Copetti D."/>
            <person name="Mohd Noor M.I."/>
            <person name="Ong R.C."/>
            <person name="Putra M."/>
            <person name="Sireger I.Z."/>
            <person name="Indrioko S."/>
            <person name="Kosugi Y."/>
            <person name="Izuno A."/>
            <person name="Isagi Y."/>
            <person name="Lee S.L."/>
            <person name="Shimizu K.K."/>
        </authorList>
    </citation>
    <scope>NUCLEOTIDE SEQUENCE [LARGE SCALE GENOMIC DNA]</scope>
    <source>
        <strain evidence="23">214</strain>
    </source>
</reference>
<dbReference type="InterPro" id="IPR017441">
    <property type="entry name" value="Protein_kinase_ATP_BS"/>
</dbReference>
<keyword evidence="8 17" id="KW-0547">Nucleotide-binding</keyword>
<dbReference type="FunFam" id="3.30.200.20:FF:000142">
    <property type="entry name" value="Cysteine-rich receptor-like protein kinase 10"/>
    <property type="match status" value="1"/>
</dbReference>
<evidence type="ECO:0000313" key="24">
    <source>
        <dbReference type="Proteomes" id="UP001054252"/>
    </source>
</evidence>
<evidence type="ECO:0000256" key="14">
    <source>
        <dbReference type="ARBA" id="ARBA00023180"/>
    </source>
</evidence>
<feature type="region of interest" description="Disordered" evidence="18">
    <location>
        <begin position="246"/>
        <end position="271"/>
    </location>
</feature>
<dbReference type="EMBL" id="BPVZ01000052">
    <property type="protein sequence ID" value="GKV19234.1"/>
    <property type="molecule type" value="Genomic_DNA"/>
</dbReference>
<keyword evidence="24" id="KW-1185">Reference proteome</keyword>
<evidence type="ECO:0000256" key="5">
    <source>
        <dbReference type="ARBA" id="ARBA00022692"/>
    </source>
</evidence>
<dbReference type="CDD" id="cd23509">
    <property type="entry name" value="Gnk2-like"/>
    <property type="match status" value="2"/>
</dbReference>
<keyword evidence="9" id="KW-0418">Kinase</keyword>
<dbReference type="InterPro" id="IPR011009">
    <property type="entry name" value="Kinase-like_dom_sf"/>
</dbReference>
<dbReference type="FunFam" id="3.30.430.20:FF:000003">
    <property type="entry name" value="Cysteine-rich RLK (RECEPTOR-like protein kinase) 10"/>
    <property type="match status" value="1"/>
</dbReference>
<dbReference type="PANTHER" id="PTHR27002:SF1073">
    <property type="entry name" value="CYSTEINE-RICH RECEPTOR-LIKE PROTEIN KINASE 29"/>
    <property type="match status" value="1"/>
</dbReference>
<dbReference type="PROSITE" id="PS51473">
    <property type="entry name" value="GNK2"/>
    <property type="match status" value="2"/>
</dbReference>
<evidence type="ECO:0000256" key="13">
    <source>
        <dbReference type="ARBA" id="ARBA00023170"/>
    </source>
</evidence>
<keyword evidence="2" id="KW-0723">Serine/threonine-protein kinase</keyword>
<dbReference type="CDD" id="cd14066">
    <property type="entry name" value="STKc_IRAK"/>
    <property type="match status" value="1"/>
</dbReference>
<dbReference type="GO" id="GO:0005524">
    <property type="term" value="F:ATP binding"/>
    <property type="evidence" value="ECO:0007669"/>
    <property type="project" value="UniProtKB-UniRule"/>
</dbReference>
<dbReference type="GO" id="GO:0006979">
    <property type="term" value="P:response to oxidative stress"/>
    <property type="evidence" value="ECO:0007669"/>
    <property type="project" value="UniProtKB-ARBA"/>
</dbReference>
<feature type="domain" description="Gnk2-homologous" evidence="22">
    <location>
        <begin position="134"/>
        <end position="242"/>
    </location>
</feature>
<keyword evidence="7" id="KW-0677">Repeat</keyword>
<evidence type="ECO:0000256" key="11">
    <source>
        <dbReference type="ARBA" id="ARBA00022989"/>
    </source>
</evidence>
<evidence type="ECO:0000256" key="9">
    <source>
        <dbReference type="ARBA" id="ARBA00022777"/>
    </source>
</evidence>
<keyword evidence="11 19" id="KW-1133">Transmembrane helix</keyword>
<feature type="chain" id="PRO_5043697292" evidence="20">
    <location>
        <begin position="23"/>
        <end position="669"/>
    </location>
</feature>
<evidence type="ECO:0000256" key="6">
    <source>
        <dbReference type="ARBA" id="ARBA00022729"/>
    </source>
</evidence>
<dbReference type="InterPro" id="IPR038408">
    <property type="entry name" value="GNK2_sf"/>
</dbReference>
<feature type="transmembrane region" description="Helical" evidence="19">
    <location>
        <begin position="279"/>
        <end position="301"/>
    </location>
</feature>
<dbReference type="GO" id="GO:0005886">
    <property type="term" value="C:plasma membrane"/>
    <property type="evidence" value="ECO:0007669"/>
    <property type="project" value="TreeGrafter"/>
</dbReference>
<dbReference type="SMART" id="SM00220">
    <property type="entry name" value="S_TKc"/>
    <property type="match status" value="1"/>
</dbReference>
<dbReference type="Gene3D" id="3.30.430.20">
    <property type="entry name" value="Gnk2 domain, C-X8-C-X2-C motif"/>
    <property type="match status" value="2"/>
</dbReference>
<evidence type="ECO:0000313" key="23">
    <source>
        <dbReference type="EMBL" id="GKV19234.1"/>
    </source>
</evidence>
<keyword evidence="12 19" id="KW-0472">Membrane</keyword>
<protein>
    <submittedName>
        <fullName evidence="23">Uncharacterized protein</fullName>
    </submittedName>
</protein>
<evidence type="ECO:0000256" key="18">
    <source>
        <dbReference type="SAM" id="MobiDB-lite"/>
    </source>
</evidence>
<keyword evidence="13" id="KW-0675">Receptor</keyword>
<dbReference type="Gene3D" id="1.10.510.10">
    <property type="entry name" value="Transferase(Phosphotransferase) domain 1"/>
    <property type="match status" value="1"/>
</dbReference>
<dbReference type="PROSITE" id="PS00107">
    <property type="entry name" value="PROTEIN_KINASE_ATP"/>
    <property type="match status" value="1"/>
</dbReference>
<dbReference type="FunFam" id="1.10.510.10:FF:000129">
    <property type="entry name" value="cysteine-rich receptor-like protein kinase 10"/>
    <property type="match status" value="1"/>
</dbReference>
<comment type="catalytic activity">
    <reaction evidence="15">
        <text>L-seryl-[protein] + ATP = O-phospho-L-seryl-[protein] + ADP + H(+)</text>
        <dbReference type="Rhea" id="RHEA:17989"/>
        <dbReference type="Rhea" id="RHEA-COMP:9863"/>
        <dbReference type="Rhea" id="RHEA-COMP:11604"/>
        <dbReference type="ChEBI" id="CHEBI:15378"/>
        <dbReference type="ChEBI" id="CHEBI:29999"/>
        <dbReference type="ChEBI" id="CHEBI:30616"/>
        <dbReference type="ChEBI" id="CHEBI:83421"/>
        <dbReference type="ChEBI" id="CHEBI:456216"/>
    </reaction>
</comment>
<dbReference type="InterPro" id="IPR002902">
    <property type="entry name" value="GNK2"/>
</dbReference>
<evidence type="ECO:0000256" key="17">
    <source>
        <dbReference type="PROSITE-ProRule" id="PRU10141"/>
    </source>
</evidence>
<dbReference type="Gene3D" id="3.30.200.20">
    <property type="entry name" value="Phosphorylase Kinase, domain 1"/>
    <property type="match status" value="1"/>
</dbReference>
<dbReference type="Proteomes" id="UP001054252">
    <property type="component" value="Unassembled WGS sequence"/>
</dbReference>
<evidence type="ECO:0000259" key="21">
    <source>
        <dbReference type="PROSITE" id="PS50011"/>
    </source>
</evidence>
<dbReference type="Pfam" id="PF07714">
    <property type="entry name" value="PK_Tyr_Ser-Thr"/>
    <property type="match status" value="1"/>
</dbReference>
<dbReference type="PROSITE" id="PS50011">
    <property type="entry name" value="PROTEIN_KINASE_DOM"/>
    <property type="match status" value="1"/>
</dbReference>
<keyword evidence="3" id="KW-0597">Phosphoprotein</keyword>
<feature type="region of interest" description="Disordered" evidence="18">
    <location>
        <begin position="636"/>
        <end position="655"/>
    </location>
</feature>
<dbReference type="InterPro" id="IPR001245">
    <property type="entry name" value="Ser-Thr/Tyr_kinase_cat_dom"/>
</dbReference>
<feature type="compositionally biased region" description="Pro residues" evidence="18">
    <location>
        <begin position="249"/>
        <end position="263"/>
    </location>
</feature>
<keyword evidence="4" id="KW-0808">Transferase</keyword>
<comment type="subcellular location">
    <subcellularLocation>
        <location evidence="1">Membrane</location>
        <topology evidence="1">Single-pass membrane protein</topology>
    </subcellularLocation>
</comment>
<sequence length="669" mass="74188">MGSSILLLILVSAVFLINLISAADPYFQSACVNNGNFTANSTYGTNVNRLFSQLTSTADFDYGFYNMSVGRSPDQVNAIGLCRGDQKEDVCRSCLNETVSELEMLCPNYKEAIGWSEFCTLHYSSQQLFESMESSPFRILYNVNNASDVNGFNQALSSLLTNLSSRAAAGGSLRKFAGDNVTGPGFFLRIYAIMQCTPDLSVQNCSDCLTTATERIYSYCYGKVGCRVLQPSCNLRYETEPFFTAVDDIPPPSPPPPSAPPPEGNENGNGNKSNTTRAIIIGIVASVVGILSLVLCIWICLKLRKQRKIVETAEADEMIKAESLQFELATVRAATNNFCDENKLGQGGFGVVYKGKLPNGQEVAVKRLSSGSRQGNLEFKNEVLLVAKLQHRNLVRLHGFCLEGDERLLIYEFVPNTSLDHFIFDPVKRAQLDWETRYKIIGGVARGLLYLHEDSRLRIIHRDLKASNILLDEVMNPKIADFGMARLFVRDETQGNTSRIVGTYGYMAPEYAMHGQFSIKSDVFSFGVLLLEIISGQKNSCFQNGENIEDLLSYAWKSWRERTGLNLIDPTLRNGSTAEMMRCIHIGLLCVQENVSDRPTMASVLLMLSSNSTSLKVPSRPAFFMHSTMESDMSSSYGYNSSVSDSKKSKEESLTLTNNDVSITELYPR</sequence>
<evidence type="ECO:0000256" key="15">
    <source>
        <dbReference type="ARBA" id="ARBA00047558"/>
    </source>
</evidence>
<evidence type="ECO:0000256" key="2">
    <source>
        <dbReference type="ARBA" id="ARBA00022527"/>
    </source>
</evidence>
<dbReference type="InterPro" id="IPR008271">
    <property type="entry name" value="Ser/Thr_kinase_AS"/>
</dbReference>
<dbReference type="SUPFAM" id="SSF56112">
    <property type="entry name" value="Protein kinase-like (PK-like)"/>
    <property type="match status" value="1"/>
</dbReference>
<keyword evidence="10 17" id="KW-0067">ATP-binding</keyword>
<evidence type="ECO:0000256" key="19">
    <source>
        <dbReference type="SAM" id="Phobius"/>
    </source>
</evidence>
<feature type="binding site" evidence="17">
    <location>
        <position position="366"/>
    </location>
    <ligand>
        <name>ATP</name>
        <dbReference type="ChEBI" id="CHEBI:30616"/>
    </ligand>
</feature>
<dbReference type="PROSITE" id="PS00108">
    <property type="entry name" value="PROTEIN_KINASE_ST"/>
    <property type="match status" value="1"/>
</dbReference>
<evidence type="ECO:0000256" key="1">
    <source>
        <dbReference type="ARBA" id="ARBA00004167"/>
    </source>
</evidence>
<comment type="catalytic activity">
    <reaction evidence="16">
        <text>L-threonyl-[protein] + ATP = O-phospho-L-threonyl-[protein] + ADP + H(+)</text>
        <dbReference type="Rhea" id="RHEA:46608"/>
        <dbReference type="Rhea" id="RHEA-COMP:11060"/>
        <dbReference type="Rhea" id="RHEA-COMP:11605"/>
        <dbReference type="ChEBI" id="CHEBI:15378"/>
        <dbReference type="ChEBI" id="CHEBI:30013"/>
        <dbReference type="ChEBI" id="CHEBI:30616"/>
        <dbReference type="ChEBI" id="CHEBI:61977"/>
        <dbReference type="ChEBI" id="CHEBI:456216"/>
    </reaction>
</comment>
<keyword evidence="14" id="KW-0325">Glycoprotein</keyword>
<feature type="domain" description="Protein kinase" evidence="21">
    <location>
        <begin position="338"/>
        <end position="623"/>
    </location>
</feature>
<evidence type="ECO:0000259" key="22">
    <source>
        <dbReference type="PROSITE" id="PS51473"/>
    </source>
</evidence>
<evidence type="ECO:0000256" key="10">
    <source>
        <dbReference type="ARBA" id="ARBA00022840"/>
    </source>
</evidence>
<proteinExistence type="predicted"/>
<accession>A0AAV5JX74</accession>
<dbReference type="FunFam" id="3.30.430.20:FF:000002">
    <property type="entry name" value="Cysteine-rich receptor-like protein kinase 10"/>
    <property type="match status" value="1"/>
</dbReference>
<keyword evidence="6 20" id="KW-0732">Signal</keyword>
<keyword evidence="5 19" id="KW-0812">Transmembrane</keyword>
<feature type="domain" description="Gnk2-homologous" evidence="22">
    <location>
        <begin position="25"/>
        <end position="128"/>
    </location>
</feature>
<dbReference type="Pfam" id="PF01657">
    <property type="entry name" value="Stress-antifung"/>
    <property type="match status" value="2"/>
</dbReference>
<name>A0AAV5JX74_9ROSI</name>
<comment type="caution">
    <text evidence="23">The sequence shown here is derived from an EMBL/GenBank/DDBJ whole genome shotgun (WGS) entry which is preliminary data.</text>
</comment>
<evidence type="ECO:0000256" key="4">
    <source>
        <dbReference type="ARBA" id="ARBA00022679"/>
    </source>
</evidence>
<evidence type="ECO:0000256" key="12">
    <source>
        <dbReference type="ARBA" id="ARBA00023136"/>
    </source>
</evidence>
<evidence type="ECO:0000256" key="3">
    <source>
        <dbReference type="ARBA" id="ARBA00022553"/>
    </source>
</evidence>
<evidence type="ECO:0000256" key="16">
    <source>
        <dbReference type="ARBA" id="ARBA00047951"/>
    </source>
</evidence>
<evidence type="ECO:0000256" key="8">
    <source>
        <dbReference type="ARBA" id="ARBA00022741"/>
    </source>
</evidence>
<dbReference type="InterPro" id="IPR000719">
    <property type="entry name" value="Prot_kinase_dom"/>
</dbReference>
<dbReference type="AlphaFoldDB" id="A0AAV5JX74"/>